<evidence type="ECO:0008006" key="4">
    <source>
        <dbReference type="Google" id="ProtNLM"/>
    </source>
</evidence>
<evidence type="ECO:0000313" key="2">
    <source>
        <dbReference type="EMBL" id="KKS95888.1"/>
    </source>
</evidence>
<protein>
    <recommendedName>
        <fullName evidence="4">Cohesin domain-containing protein</fullName>
    </recommendedName>
</protein>
<name>A0A0G1GAA4_9BACT</name>
<keyword evidence="1" id="KW-0472">Membrane</keyword>
<accession>A0A0G1GAA4</accession>
<dbReference type="EMBL" id="LCFP01000013">
    <property type="protein sequence ID" value="KKS95888.1"/>
    <property type="molecule type" value="Genomic_DNA"/>
</dbReference>
<evidence type="ECO:0000313" key="3">
    <source>
        <dbReference type="Proteomes" id="UP000034894"/>
    </source>
</evidence>
<dbReference type="AlphaFoldDB" id="A0A0G1GAA4"/>
<reference evidence="2 3" key="1">
    <citation type="journal article" date="2015" name="Nature">
        <title>rRNA introns, odd ribosomes, and small enigmatic genomes across a large radiation of phyla.</title>
        <authorList>
            <person name="Brown C.T."/>
            <person name="Hug L.A."/>
            <person name="Thomas B.C."/>
            <person name="Sharon I."/>
            <person name="Castelle C.J."/>
            <person name="Singh A."/>
            <person name="Wilkins M.J."/>
            <person name="Williams K.H."/>
            <person name="Banfield J.F."/>
        </authorList>
    </citation>
    <scope>NUCLEOTIDE SEQUENCE [LARGE SCALE GENOMIC DNA]</scope>
</reference>
<gene>
    <name evidence="2" type="ORF">UV73_C0013G0033</name>
</gene>
<feature type="transmembrane region" description="Helical" evidence="1">
    <location>
        <begin position="9"/>
        <end position="31"/>
    </location>
</feature>
<sequence>MGKTLDRKVFLKLLLLSAVVIILPLAVYLALNRQELRERAAGSNEVDIKFTPSSGTRPLGASFEIAATVNKLAQRSISVSGVQMTVTAADQFALNSATCQAPFNGLPFVSINGQSMTVMCAISAGATPVALTGTNLTFAKVNLTVKPEAAVGEAGLTFTSTRVTEAGISGQAPDVSTAGGNALYTLIDTASQVELTLEPVQATLPPDVDMKVMLDAGSNSVAFARVVLNFNPAKINLASEISTNPDLSTTVEKTAMAQANATGRAVFVIAAGPGNTQPTGIIELAGFKIKGVSSQVNDTTALSYEIDDMQIVDGAGKALVITASPATFGLNIGTTPEASPTEPVASPTEPVNITPSPTGISPTPPDTNPCTVIATLACYEQWKLEYLGWEGFNTLYADLDKSGQVDLIDYEIWRRAFYL</sequence>
<dbReference type="STRING" id="1618443.UV73_C0013G0033"/>
<dbReference type="Proteomes" id="UP000034894">
    <property type="component" value="Unassembled WGS sequence"/>
</dbReference>
<proteinExistence type="predicted"/>
<keyword evidence="1" id="KW-1133">Transmembrane helix</keyword>
<evidence type="ECO:0000256" key="1">
    <source>
        <dbReference type="SAM" id="Phobius"/>
    </source>
</evidence>
<comment type="caution">
    <text evidence="2">The sequence shown here is derived from an EMBL/GenBank/DDBJ whole genome shotgun (WGS) entry which is preliminary data.</text>
</comment>
<keyword evidence="1" id="KW-0812">Transmembrane</keyword>
<organism evidence="2 3">
    <name type="scientific">Candidatus Gottesmanbacteria bacterium GW2011_GWA2_43_14</name>
    <dbReference type="NCBI Taxonomy" id="1618443"/>
    <lineage>
        <taxon>Bacteria</taxon>
        <taxon>Candidatus Gottesmaniibacteriota</taxon>
    </lineage>
</organism>